<dbReference type="GO" id="GO:0000270">
    <property type="term" value="P:peptidoglycan metabolic process"/>
    <property type="evidence" value="ECO:0007669"/>
    <property type="project" value="TreeGrafter"/>
</dbReference>
<dbReference type="GO" id="GO:0043164">
    <property type="term" value="P:Gram-negative-bacterium-type cell wall biogenesis"/>
    <property type="evidence" value="ECO:0007669"/>
    <property type="project" value="TreeGrafter"/>
</dbReference>
<dbReference type="InterPro" id="IPR014729">
    <property type="entry name" value="Rossmann-like_a/b/a_fold"/>
</dbReference>
<organism evidence="2 3">
    <name type="scientific">candidate division Kazan bacterium RIFCSPLOWO2_01_FULL_48_13</name>
    <dbReference type="NCBI Taxonomy" id="1798539"/>
    <lineage>
        <taxon>Bacteria</taxon>
        <taxon>Bacteria division Kazan-3B-28</taxon>
    </lineage>
</organism>
<dbReference type="GO" id="GO:0005886">
    <property type="term" value="C:plasma membrane"/>
    <property type="evidence" value="ECO:0007669"/>
    <property type="project" value="TreeGrafter"/>
</dbReference>
<dbReference type="AlphaFoldDB" id="A0A1F4PPF4"/>
<evidence type="ECO:0000313" key="3">
    <source>
        <dbReference type="Proteomes" id="UP000179010"/>
    </source>
</evidence>
<dbReference type="Pfam" id="PF02698">
    <property type="entry name" value="DUF218"/>
    <property type="match status" value="1"/>
</dbReference>
<sequence length="177" mass="19624">MVGVGFYLSPQDNLAVSDAIVVVSGGETNQRVAEGVKLYKADWAKVLIMSGAARDAKDSNAAAMKRMAINSGIPANKIITEEESMNTFENAAYVRGIVESRKLNRLILVTSPYHQRRAALVFAKALAGLPVKIINHSSLDSAWRKNGWWLDDWARKLTWSEVKKVAYTLVVPFPYQK</sequence>
<gene>
    <name evidence="2" type="ORF">A2994_02790</name>
</gene>
<feature type="domain" description="DUF218" evidence="1">
    <location>
        <begin position="18"/>
        <end position="142"/>
    </location>
</feature>
<dbReference type="PANTHER" id="PTHR30336">
    <property type="entry name" value="INNER MEMBRANE PROTEIN, PROBABLE PERMEASE"/>
    <property type="match status" value="1"/>
</dbReference>
<proteinExistence type="predicted"/>
<dbReference type="EMBL" id="METE01000001">
    <property type="protein sequence ID" value="OGB85743.1"/>
    <property type="molecule type" value="Genomic_DNA"/>
</dbReference>
<evidence type="ECO:0000313" key="2">
    <source>
        <dbReference type="EMBL" id="OGB85743.1"/>
    </source>
</evidence>
<dbReference type="Proteomes" id="UP000179010">
    <property type="component" value="Unassembled WGS sequence"/>
</dbReference>
<dbReference type="InterPro" id="IPR003848">
    <property type="entry name" value="DUF218"/>
</dbReference>
<comment type="caution">
    <text evidence="2">The sequence shown here is derived from an EMBL/GenBank/DDBJ whole genome shotgun (WGS) entry which is preliminary data.</text>
</comment>
<name>A0A1F4PPF4_UNCK3</name>
<reference evidence="2 3" key="1">
    <citation type="journal article" date="2016" name="Nat. Commun.">
        <title>Thousands of microbial genomes shed light on interconnected biogeochemical processes in an aquifer system.</title>
        <authorList>
            <person name="Anantharaman K."/>
            <person name="Brown C.T."/>
            <person name="Hug L.A."/>
            <person name="Sharon I."/>
            <person name="Castelle C.J."/>
            <person name="Probst A.J."/>
            <person name="Thomas B.C."/>
            <person name="Singh A."/>
            <person name="Wilkins M.J."/>
            <person name="Karaoz U."/>
            <person name="Brodie E.L."/>
            <person name="Williams K.H."/>
            <person name="Hubbard S.S."/>
            <person name="Banfield J.F."/>
        </authorList>
    </citation>
    <scope>NUCLEOTIDE SEQUENCE [LARGE SCALE GENOMIC DNA]</scope>
</reference>
<protein>
    <recommendedName>
        <fullName evidence="1">DUF218 domain-containing protein</fullName>
    </recommendedName>
</protein>
<accession>A0A1F4PPF4</accession>
<dbReference type="Gene3D" id="3.40.50.620">
    <property type="entry name" value="HUPs"/>
    <property type="match status" value="1"/>
</dbReference>
<dbReference type="InterPro" id="IPR051599">
    <property type="entry name" value="Cell_Envelope_Assoc"/>
</dbReference>
<dbReference type="CDD" id="cd06259">
    <property type="entry name" value="YdcF-like"/>
    <property type="match status" value="1"/>
</dbReference>
<evidence type="ECO:0000259" key="1">
    <source>
        <dbReference type="Pfam" id="PF02698"/>
    </source>
</evidence>
<dbReference type="STRING" id="1798539.A2994_02790"/>
<dbReference type="PANTHER" id="PTHR30336:SF4">
    <property type="entry name" value="ENVELOPE BIOGENESIS FACTOR ELYC"/>
    <property type="match status" value="1"/>
</dbReference>